<dbReference type="RefSeq" id="WP_110984492.1">
    <property type="nucleotide sequence ID" value="NZ_CAWNWM010000001.1"/>
</dbReference>
<dbReference type="EMBL" id="PQWO01000001">
    <property type="protein sequence ID" value="PZD75379.1"/>
    <property type="molecule type" value="Genomic_DNA"/>
</dbReference>
<feature type="domain" description="Retropepsin-like aspartic endopeptidase" evidence="1">
    <location>
        <begin position="14"/>
        <end position="148"/>
    </location>
</feature>
<name>A0A2W1JPZ9_9CYAN</name>
<protein>
    <recommendedName>
        <fullName evidence="1">Retropepsin-like aspartic endopeptidase domain-containing protein</fullName>
    </recommendedName>
</protein>
<sequence>MTAPLPATLALPAIGWREWITLPSLGIDHVKAKIDTGARSSALHAFEVERIEAQGKTRVRFKVHPEQDRTDIVITAEADLFDEREVRDSGGHAELRPIIQVDVTLNGQSWPIELTLTDRSSMGFRMLLGREAVRGRFLVDAGQSFLQSAAQHSTLEQQRT</sequence>
<dbReference type="Gene3D" id="2.40.70.10">
    <property type="entry name" value="Acid Proteases"/>
    <property type="match status" value="1"/>
</dbReference>
<organism evidence="2 3">
    <name type="scientific">Acaryochloris thomasi RCC1774</name>
    <dbReference type="NCBI Taxonomy" id="1764569"/>
    <lineage>
        <taxon>Bacteria</taxon>
        <taxon>Bacillati</taxon>
        <taxon>Cyanobacteriota</taxon>
        <taxon>Cyanophyceae</taxon>
        <taxon>Acaryochloridales</taxon>
        <taxon>Acaryochloridaceae</taxon>
        <taxon>Acaryochloris</taxon>
        <taxon>Acaryochloris thomasi</taxon>
    </lineage>
</organism>
<dbReference type="InterPro" id="IPR008503">
    <property type="entry name" value="Asp_endopeptidase"/>
</dbReference>
<dbReference type="OrthoDB" id="9782977at2"/>
<comment type="caution">
    <text evidence="2">The sequence shown here is derived from an EMBL/GenBank/DDBJ whole genome shotgun (WGS) entry which is preliminary data.</text>
</comment>
<dbReference type="AlphaFoldDB" id="A0A2W1JPZ9"/>
<gene>
    <name evidence="2" type="ORF">C1752_00531</name>
</gene>
<dbReference type="PANTHER" id="PTHR38037">
    <property type="entry name" value="ZN_PROTEASE DOMAIN-CONTAINING PROTEIN"/>
    <property type="match status" value="1"/>
</dbReference>
<dbReference type="Pfam" id="PF05618">
    <property type="entry name" value="Zn_protease"/>
    <property type="match status" value="1"/>
</dbReference>
<reference evidence="2 3" key="1">
    <citation type="journal article" date="2018" name="Sci. Rep.">
        <title>A novel species of the marine cyanobacterium Acaryochloris with a unique pigment content and lifestyle.</title>
        <authorList>
            <person name="Partensky F."/>
            <person name="Six C."/>
            <person name="Ratin M."/>
            <person name="Garczarek L."/>
            <person name="Vaulot D."/>
            <person name="Probert I."/>
            <person name="Calteau A."/>
            <person name="Gourvil P."/>
            <person name="Marie D."/>
            <person name="Grebert T."/>
            <person name="Bouchier C."/>
            <person name="Le Panse S."/>
            <person name="Gachenot M."/>
            <person name="Rodriguez F."/>
            <person name="Garrido J.L."/>
        </authorList>
    </citation>
    <scope>NUCLEOTIDE SEQUENCE [LARGE SCALE GENOMIC DNA]</scope>
    <source>
        <strain evidence="2 3">RCC1774</strain>
    </source>
</reference>
<dbReference type="SUPFAM" id="SSF50630">
    <property type="entry name" value="Acid proteases"/>
    <property type="match status" value="1"/>
</dbReference>
<dbReference type="PANTHER" id="PTHR38037:SF1">
    <property type="entry name" value="ATP-DEPENDENT ZINC PROTEASE DOMAIN-CONTAINING PROTEIN-RELATED"/>
    <property type="match status" value="1"/>
</dbReference>
<accession>A0A2W1JPZ9</accession>
<proteinExistence type="predicted"/>
<dbReference type="Proteomes" id="UP000248857">
    <property type="component" value="Unassembled WGS sequence"/>
</dbReference>
<evidence type="ECO:0000313" key="2">
    <source>
        <dbReference type="EMBL" id="PZD75379.1"/>
    </source>
</evidence>
<evidence type="ECO:0000313" key="3">
    <source>
        <dbReference type="Proteomes" id="UP000248857"/>
    </source>
</evidence>
<keyword evidence="3" id="KW-1185">Reference proteome</keyword>
<evidence type="ECO:0000259" key="1">
    <source>
        <dbReference type="Pfam" id="PF05618"/>
    </source>
</evidence>
<dbReference type="InterPro" id="IPR021109">
    <property type="entry name" value="Peptidase_aspartic_dom_sf"/>
</dbReference>